<reference evidence="8" key="2">
    <citation type="submission" date="2011-04" db="EMBL/GenBank/DDBJ databases">
        <title>The complete genome of chromosome of Treponema succinifaciens DSM 2489.</title>
        <authorList>
            <person name="Lucas S."/>
            <person name="Copeland A."/>
            <person name="Lapidus A."/>
            <person name="Bruce D."/>
            <person name="Goodwin L."/>
            <person name="Pitluck S."/>
            <person name="Peters L."/>
            <person name="Kyrpides N."/>
            <person name="Mavromatis K."/>
            <person name="Ivanova N."/>
            <person name="Ovchinnikova G."/>
            <person name="Teshima H."/>
            <person name="Detter J.C."/>
            <person name="Tapia R."/>
            <person name="Han C."/>
            <person name="Land M."/>
            <person name="Hauser L."/>
            <person name="Markowitz V."/>
            <person name="Cheng J.-F."/>
            <person name="Hugenholtz P."/>
            <person name="Woyke T."/>
            <person name="Wu D."/>
            <person name="Gronow S."/>
            <person name="Wellnitz S."/>
            <person name="Brambilla E."/>
            <person name="Klenk H.-P."/>
            <person name="Eisen J.A."/>
        </authorList>
    </citation>
    <scope>NUCLEOTIDE SEQUENCE [LARGE SCALE GENOMIC DNA]</scope>
    <source>
        <strain evidence="8">ATCC 33096 / DSM 2489 / 6091</strain>
    </source>
</reference>
<feature type="region of interest" description="Disordered" evidence="5">
    <location>
        <begin position="620"/>
        <end position="651"/>
    </location>
</feature>
<dbReference type="EMBL" id="CP002631">
    <property type="protein sequence ID" value="AEB14636.1"/>
    <property type="molecule type" value="Genomic_DNA"/>
</dbReference>
<accession>F2NT45</accession>
<protein>
    <submittedName>
        <fullName evidence="7">TrbL/VirB6 plasmid conjugal transfer protein</fullName>
    </submittedName>
</protein>
<proteinExistence type="predicted"/>
<dbReference type="AlphaFoldDB" id="F2NT45"/>
<evidence type="ECO:0000256" key="4">
    <source>
        <dbReference type="ARBA" id="ARBA00023136"/>
    </source>
</evidence>
<feature type="compositionally biased region" description="Basic and acidic residues" evidence="5">
    <location>
        <begin position="166"/>
        <end position="186"/>
    </location>
</feature>
<feature type="compositionally biased region" description="Polar residues" evidence="5">
    <location>
        <begin position="627"/>
        <end position="637"/>
    </location>
</feature>
<feature type="transmembrane region" description="Helical" evidence="6">
    <location>
        <begin position="63"/>
        <end position="85"/>
    </location>
</feature>
<evidence type="ECO:0000256" key="1">
    <source>
        <dbReference type="ARBA" id="ARBA00004141"/>
    </source>
</evidence>
<evidence type="ECO:0000313" key="7">
    <source>
        <dbReference type="EMBL" id="AEB14636.1"/>
    </source>
</evidence>
<dbReference type="GeneID" id="302998890"/>
<name>F2NT45_TRES6</name>
<keyword evidence="8" id="KW-1185">Reference proteome</keyword>
<dbReference type="HOGENOM" id="CLU_423318_0_0_12"/>
<feature type="compositionally biased region" description="Basic and acidic residues" evidence="5">
    <location>
        <begin position="125"/>
        <end position="135"/>
    </location>
</feature>
<comment type="subcellular location">
    <subcellularLocation>
        <location evidence="1">Membrane</location>
        <topology evidence="1">Multi-pass membrane protein</topology>
    </subcellularLocation>
</comment>
<dbReference type="KEGG" id="tsu:Tresu_1745"/>
<dbReference type="RefSeq" id="WP_013701917.1">
    <property type="nucleotide sequence ID" value="NC_015385.1"/>
</dbReference>
<feature type="transmembrane region" description="Helical" evidence="6">
    <location>
        <begin position="352"/>
        <end position="375"/>
    </location>
</feature>
<keyword evidence="4 6" id="KW-0472">Membrane</keyword>
<dbReference type="STRING" id="869209.Tresu_1745"/>
<feature type="compositionally biased region" description="Gly residues" evidence="5">
    <location>
        <begin position="536"/>
        <end position="551"/>
    </location>
</feature>
<gene>
    <name evidence="7" type="ordered locus">Tresu_1745</name>
</gene>
<keyword evidence="3 6" id="KW-1133">Transmembrane helix</keyword>
<evidence type="ECO:0000313" key="8">
    <source>
        <dbReference type="Proteomes" id="UP000006852"/>
    </source>
</evidence>
<feature type="transmembrane region" description="Helical" evidence="6">
    <location>
        <begin position="321"/>
        <end position="340"/>
    </location>
</feature>
<dbReference type="GO" id="GO:0030255">
    <property type="term" value="P:protein secretion by the type IV secretion system"/>
    <property type="evidence" value="ECO:0007669"/>
    <property type="project" value="InterPro"/>
</dbReference>
<reference evidence="7 8" key="1">
    <citation type="journal article" date="2011" name="Stand. Genomic Sci.">
        <title>Complete genome sequence of Treponema succinifaciens type strain (6091).</title>
        <authorList>
            <person name="Han C."/>
            <person name="Gronow S."/>
            <person name="Teshima H."/>
            <person name="Lapidus A."/>
            <person name="Nolan M."/>
            <person name="Lucas S."/>
            <person name="Hammon N."/>
            <person name="Deshpande S."/>
            <person name="Cheng J.F."/>
            <person name="Zeytun A."/>
            <person name="Tapia R."/>
            <person name="Goodwin L."/>
            <person name="Pitluck S."/>
            <person name="Liolios K."/>
            <person name="Pagani I."/>
            <person name="Ivanova N."/>
            <person name="Mavromatis K."/>
            <person name="Mikhailova N."/>
            <person name="Huntemann M."/>
            <person name="Pati A."/>
            <person name="Chen A."/>
            <person name="Palaniappan K."/>
            <person name="Land M."/>
            <person name="Hauser L."/>
            <person name="Brambilla E.M."/>
            <person name="Rohde M."/>
            <person name="Goker M."/>
            <person name="Woyke T."/>
            <person name="Bristow J."/>
            <person name="Eisen J.A."/>
            <person name="Markowitz V."/>
            <person name="Hugenholtz P."/>
            <person name="Kyrpides N.C."/>
            <person name="Klenk H.P."/>
            <person name="Detter J.C."/>
        </authorList>
    </citation>
    <scope>NUCLEOTIDE SEQUENCE [LARGE SCALE GENOMIC DNA]</scope>
    <source>
        <strain evidence="8">ATCC 33096 / DSM 2489 / 6091</strain>
    </source>
</reference>
<organism evidence="7 8">
    <name type="scientific">Treponema succinifaciens (strain ATCC 33096 / DSM 2489 / 6091)</name>
    <dbReference type="NCBI Taxonomy" id="869209"/>
    <lineage>
        <taxon>Bacteria</taxon>
        <taxon>Pseudomonadati</taxon>
        <taxon>Spirochaetota</taxon>
        <taxon>Spirochaetia</taxon>
        <taxon>Spirochaetales</taxon>
        <taxon>Treponemataceae</taxon>
        <taxon>Treponema</taxon>
    </lineage>
</organism>
<sequence length="651" mass="69862">MDAFDLPLVQTLEYFGGVMAQGYKWAAMYGNLFGLIGLAWSGFKVAMSRMTVKDFWWDTIFKWVGYLLLLNLYPAIVIGIGGIAGEIGIKAGGAKDAIVSELKAMRSSIEADLATVNSIEAGNDEDAKSRLDEHSPQSLGNKDSYNDFVEKASGAIPGLKGGNRWDSNEMNRKLSEQRHDKSDDENKKFKSLFQAETFKAINAILGDRNLDGTKIGDNTDTYISLDIFIKDADGNETFYLSPGALIRMTLLAANIMHSKNTSAFIQRNEEIDAAKLNPFVSAGRTIQSGMQFVLDGIVVWFCVIVLALCVIFALVQYIMTVIEFTIVAAVGVIFIPLLLFDGTKDIPKKLVPVFISFMVKMIVITLCLMFVYYLIIEFTINTITSDGFDIVWLLVDVAFNAVLSYVMTQNAPKIAQTILTGQPQLSMGEFVAAAGTAAATAGGMKAASANAVRGAVNTGTNIAGEAGKLNSARKNAARQVARLGGNRKQGNMAAFKAMGAVATSDLKDRVKSGFEKFSKGHDSIPGWDKVKQMTGLGGGGHGASGGSGGASAHGISGQGSTAGHAGEIFGTSSNSNFKTATKFDERTGSQRNMTHKEFMDEKNRQGKMAGDNAALKVMIAAEEERNQQQNAKNSGSSELGDKVTDGVRANK</sequence>
<dbReference type="Proteomes" id="UP000006852">
    <property type="component" value="Chromosome"/>
</dbReference>
<evidence type="ECO:0000256" key="2">
    <source>
        <dbReference type="ARBA" id="ARBA00022692"/>
    </source>
</evidence>
<feature type="transmembrane region" description="Helical" evidence="6">
    <location>
        <begin position="25"/>
        <end position="43"/>
    </location>
</feature>
<dbReference type="InterPro" id="IPR007688">
    <property type="entry name" value="Conjugal_tfr_TrbL/VirB6"/>
</dbReference>
<evidence type="ECO:0000256" key="3">
    <source>
        <dbReference type="ARBA" id="ARBA00022989"/>
    </source>
</evidence>
<dbReference type="GO" id="GO:0016020">
    <property type="term" value="C:membrane"/>
    <property type="evidence" value="ECO:0007669"/>
    <property type="project" value="UniProtKB-SubCell"/>
</dbReference>
<feature type="transmembrane region" description="Helical" evidence="6">
    <location>
        <begin position="390"/>
        <end position="408"/>
    </location>
</feature>
<evidence type="ECO:0000256" key="6">
    <source>
        <dbReference type="SAM" id="Phobius"/>
    </source>
</evidence>
<feature type="transmembrane region" description="Helical" evidence="6">
    <location>
        <begin position="292"/>
        <end position="315"/>
    </location>
</feature>
<evidence type="ECO:0000256" key="5">
    <source>
        <dbReference type="SAM" id="MobiDB-lite"/>
    </source>
</evidence>
<feature type="region of interest" description="Disordered" evidence="5">
    <location>
        <begin position="536"/>
        <end position="578"/>
    </location>
</feature>
<dbReference type="Pfam" id="PF04610">
    <property type="entry name" value="TrbL"/>
    <property type="match status" value="1"/>
</dbReference>
<dbReference type="eggNOG" id="ENOG5030VWD">
    <property type="taxonomic scope" value="Bacteria"/>
</dbReference>
<keyword evidence="2 6" id="KW-0812">Transmembrane</keyword>
<feature type="region of interest" description="Disordered" evidence="5">
    <location>
        <begin position="124"/>
        <end position="186"/>
    </location>
</feature>